<dbReference type="InterPro" id="IPR000871">
    <property type="entry name" value="Beta-lactam_class-A"/>
</dbReference>
<accession>A0A3M8C2I0</accession>
<dbReference type="AlphaFoldDB" id="A0A3M8C2I0"/>
<dbReference type="PANTHER" id="PTHR35333">
    <property type="entry name" value="BETA-LACTAMASE"/>
    <property type="match status" value="1"/>
</dbReference>
<reference evidence="2 3" key="1">
    <citation type="submission" date="2018-10" db="EMBL/GenBank/DDBJ databases">
        <title>Phylogenomics of Brevibacillus.</title>
        <authorList>
            <person name="Dunlap C."/>
        </authorList>
    </citation>
    <scope>NUCLEOTIDE SEQUENCE [LARGE SCALE GENOMIC DNA]</scope>
    <source>
        <strain evidence="2 3">JCM 12215</strain>
    </source>
</reference>
<evidence type="ECO:0000259" key="1">
    <source>
        <dbReference type="Pfam" id="PF13354"/>
    </source>
</evidence>
<dbReference type="SUPFAM" id="SSF56601">
    <property type="entry name" value="beta-lactamase/transpeptidase-like"/>
    <property type="match status" value="1"/>
</dbReference>
<dbReference type="InterPro" id="IPR012338">
    <property type="entry name" value="Beta-lactam/transpept-like"/>
</dbReference>
<dbReference type="Pfam" id="PF13354">
    <property type="entry name" value="Beta-lactamase2"/>
    <property type="match status" value="1"/>
</dbReference>
<evidence type="ECO:0000313" key="3">
    <source>
        <dbReference type="Proteomes" id="UP000282028"/>
    </source>
</evidence>
<comment type="caution">
    <text evidence="2">The sequence shown here is derived from an EMBL/GenBank/DDBJ whole genome shotgun (WGS) entry which is preliminary data.</text>
</comment>
<dbReference type="RefSeq" id="WP_122910381.1">
    <property type="nucleotide sequence ID" value="NZ_CBCSBE010000013.1"/>
</dbReference>
<dbReference type="GO" id="GO:0030655">
    <property type="term" value="P:beta-lactam antibiotic catabolic process"/>
    <property type="evidence" value="ECO:0007669"/>
    <property type="project" value="InterPro"/>
</dbReference>
<sequence>MKWQQVIDEVLQEAQGEFGVAVTHLESGETAGHQADQLFQMASVFKIPIIVTLMRDVDAGKFRLDQRVTLRYEERVPGSGVLQELDSGAALTVKDLAMLMTIVSDNYATDMLINLVGLENIEAHMRELGLRNIYLPQTTWQLLNRCVGMEEPSPSPAGFAEFERREETGDYELMFDVGEPTTANNVASPADLNRLLTMVAKKEILSEASCDLILDILRRQQYNSRLPLLLPEGTKVAHKTGTVNGVVNDAGIIYLPDGRGSIAITVLSRNVAEKQAAERTIAQVARAVYDQAMGGV</sequence>
<feature type="domain" description="Beta-lactamase class A catalytic" evidence="1">
    <location>
        <begin position="19"/>
        <end position="266"/>
    </location>
</feature>
<dbReference type="GO" id="GO:0008800">
    <property type="term" value="F:beta-lactamase activity"/>
    <property type="evidence" value="ECO:0007669"/>
    <property type="project" value="InterPro"/>
</dbReference>
<dbReference type="Gene3D" id="3.40.710.10">
    <property type="entry name" value="DD-peptidase/beta-lactamase superfamily"/>
    <property type="match status" value="1"/>
</dbReference>
<organism evidence="2 3">
    <name type="scientific">Brevibacillus invocatus</name>
    <dbReference type="NCBI Taxonomy" id="173959"/>
    <lineage>
        <taxon>Bacteria</taxon>
        <taxon>Bacillati</taxon>
        <taxon>Bacillota</taxon>
        <taxon>Bacilli</taxon>
        <taxon>Bacillales</taxon>
        <taxon>Paenibacillaceae</taxon>
        <taxon>Brevibacillus</taxon>
    </lineage>
</organism>
<keyword evidence="2" id="KW-0378">Hydrolase</keyword>
<dbReference type="GO" id="GO:0046677">
    <property type="term" value="P:response to antibiotic"/>
    <property type="evidence" value="ECO:0007669"/>
    <property type="project" value="InterPro"/>
</dbReference>
<evidence type="ECO:0000313" key="2">
    <source>
        <dbReference type="EMBL" id="RNB69910.1"/>
    </source>
</evidence>
<dbReference type="OrthoDB" id="9775096at2"/>
<keyword evidence="3" id="KW-1185">Reference proteome</keyword>
<proteinExistence type="predicted"/>
<dbReference type="PANTHER" id="PTHR35333:SF3">
    <property type="entry name" value="BETA-LACTAMASE-TYPE TRANSPEPTIDASE FOLD CONTAINING PROTEIN"/>
    <property type="match status" value="1"/>
</dbReference>
<name>A0A3M8C2I0_9BACL</name>
<dbReference type="Proteomes" id="UP000282028">
    <property type="component" value="Unassembled WGS sequence"/>
</dbReference>
<dbReference type="InterPro" id="IPR045155">
    <property type="entry name" value="Beta-lactam_cat"/>
</dbReference>
<dbReference type="EMBL" id="RHHR01000036">
    <property type="protein sequence ID" value="RNB69910.1"/>
    <property type="molecule type" value="Genomic_DNA"/>
</dbReference>
<gene>
    <name evidence="2" type="ORF">EDM52_18225</name>
</gene>
<protein>
    <submittedName>
        <fullName evidence="2">Serine hydrolase</fullName>
    </submittedName>
</protein>